<dbReference type="PANTHER" id="PTHR10638">
    <property type="entry name" value="COPPER AMINE OXIDASE"/>
    <property type="match status" value="1"/>
</dbReference>
<comment type="subunit">
    <text evidence="5">Homodimer.</text>
</comment>
<dbReference type="EC" id="3.2.1.-" evidence="19"/>
<dbReference type="AlphaFoldDB" id="A0A2G7FPK9"/>
<comment type="subcellular location">
    <subcellularLocation>
        <location evidence="2">Secreted</location>
    </subcellularLocation>
</comment>
<keyword evidence="8" id="KW-0732">Signal</keyword>
<comment type="cofactor">
    <cofactor evidence="1">
        <name>Cu cation</name>
        <dbReference type="ChEBI" id="CHEBI:23378"/>
    </cofactor>
</comment>
<evidence type="ECO:0000256" key="1">
    <source>
        <dbReference type="ARBA" id="ARBA00001935"/>
    </source>
</evidence>
<sequence>LDLTMFHPLDPLSPAELRKASQTLRAYHTPTAVRFKVIDLLEPPKASQLAYLQDQTVCVQPPPRKAYTYYHKHGSTTLRKAKINLSKGVVEVDEEYPEIQGPADIDEIDRIIKACAEHPVVQAEVEKLKLPKGATIINDPWLYGTDDANERRRLYQCYMYIALNDDPEANHYSIPSTFAPIFDAHTLKLLEIERLPTGVGAELQSDTLPWEPVKAVEYSARLLGNDYFRKDVKPLHVVQPEGPSFRIDGRHVTWQKWSFHMGWNVREGPILNNVFYDGRSLFHRISMSEMTVPYGDPRSPYHRKQAFDLGDSGFGITSNTLTLGCDCLGLIAYFDGIRTSGSGEPVVMKNVICMHEVDDGVGWKHTNIRNGQASMVRNRQLVIQCTATVLNYEYILAYILDQAGNIHIDVKATGIVSTMPIRQKTLSPWGTVVAPGVLAVNHQHLFCLRIDPALDGVKNTITYDDIRPVVNNPQLDPFGVAFRVHTTSISQPGGYDLDTSQSRTYKIINPSQINPVSGKPVGYKLHALPSQMLMMGPETFNYKRGHFSSKPIWVTSYRDGEFWAAGEFTNQSREDTGLGVWARRNENVENEDVVLWHTFGVTHVTRPEDFPVMPVEKMSVSLKPTSFFELNPSNDVPRSNQNMNRSTLVEHSSTAPDCGKCSLMIFSNWVMQLGAAALFLALPKSVASTSDLSVPPWAGSPVAPKNTGKTCTVIPLGGKQDDVPQILAAFKECNHGGRVVFPEGHTYWIAQKLNPIVTDVTVDWRGTWLFSDDIEKWRNNTYWIEFQNHWTAFALSGKRIHINGHGTGGINGSGNSWYNVEKAFTQPGRPMAFTPWNVTDLHVEHCGDDAIAIKPRSYGIYMQNVTIHGGNGPAIGSLGQYLEDNSVKDMVMRDVHILSYNEDMKNAAYVKTWVGELVPQDPSKNGWYESGGKPRGGGWGNVTNIRFENFHVEGASAGASINQNSGDNGMWLDVSLFAHLK</sequence>
<dbReference type="Pfam" id="PF02727">
    <property type="entry name" value="Cu_amine_oxidN2"/>
    <property type="match status" value="1"/>
</dbReference>
<dbReference type="GO" id="GO:0005975">
    <property type="term" value="P:carbohydrate metabolic process"/>
    <property type="evidence" value="ECO:0007669"/>
    <property type="project" value="InterPro"/>
</dbReference>
<evidence type="ECO:0000313" key="22">
    <source>
        <dbReference type="EMBL" id="PIG82503.1"/>
    </source>
</evidence>
<keyword evidence="23" id="KW-1185">Reference proteome</keyword>
<dbReference type="InterPro" id="IPR012334">
    <property type="entry name" value="Pectin_lyas_fold"/>
</dbReference>
<dbReference type="InterPro" id="IPR016182">
    <property type="entry name" value="Cu_amine_oxidase_N-reg"/>
</dbReference>
<evidence type="ECO:0000313" key="23">
    <source>
        <dbReference type="Proteomes" id="UP000231358"/>
    </source>
</evidence>
<evidence type="ECO:0000259" key="21">
    <source>
        <dbReference type="Pfam" id="PF02727"/>
    </source>
</evidence>
<dbReference type="SUPFAM" id="SSF51126">
    <property type="entry name" value="Pectin lyase-like"/>
    <property type="match status" value="1"/>
</dbReference>
<evidence type="ECO:0000256" key="17">
    <source>
        <dbReference type="PIRSR" id="PIRSR600269-51"/>
    </source>
</evidence>
<comment type="cofactor">
    <cofactor evidence="18">
        <name>Cu cation</name>
        <dbReference type="ChEBI" id="CHEBI:23378"/>
    </cofactor>
    <text evidence="18">Contains 1 topaquinone per subunit.</text>
</comment>
<keyword evidence="15" id="KW-0961">Cell wall biogenesis/degradation</keyword>
<dbReference type="Gene3D" id="2.160.20.10">
    <property type="entry name" value="Single-stranded right-handed beta-helix, Pectin lyase-like"/>
    <property type="match status" value="2"/>
</dbReference>
<dbReference type="GO" id="GO:0005576">
    <property type="term" value="C:extracellular region"/>
    <property type="evidence" value="ECO:0007669"/>
    <property type="project" value="UniProtKB-SubCell"/>
</dbReference>
<dbReference type="InterPro" id="IPR000269">
    <property type="entry name" value="Cu_amine_oxidase"/>
</dbReference>
<keyword evidence="10 19" id="KW-0378">Hydrolase</keyword>
<feature type="modified residue" description="2',4',5'-topaquinone" evidence="17">
    <location>
        <position position="392"/>
    </location>
</feature>
<dbReference type="EMBL" id="NEXV01000519">
    <property type="protein sequence ID" value="PIG82503.1"/>
    <property type="molecule type" value="Genomic_DNA"/>
</dbReference>
<dbReference type="Pfam" id="PF00295">
    <property type="entry name" value="Glyco_hydro_28"/>
    <property type="match status" value="1"/>
</dbReference>
<keyword evidence="14 19" id="KW-0326">Glycosidase</keyword>
<dbReference type="InterPro" id="IPR049947">
    <property type="entry name" value="Cu_Am_Ox_Cu-bd"/>
</dbReference>
<evidence type="ECO:0000256" key="2">
    <source>
        <dbReference type="ARBA" id="ARBA00004613"/>
    </source>
</evidence>
<dbReference type="InterPro" id="IPR015798">
    <property type="entry name" value="Cu_amine_oxidase_C"/>
</dbReference>
<dbReference type="PROSITE" id="PS01164">
    <property type="entry name" value="COPPER_AMINE_OXID_1"/>
    <property type="match status" value="1"/>
</dbReference>
<keyword evidence="6" id="KW-0964">Secreted</keyword>
<name>A0A2G7FPK9_9EURO</name>
<dbReference type="Pfam" id="PF01179">
    <property type="entry name" value="Cu_amine_oxid"/>
    <property type="match status" value="1"/>
</dbReference>
<evidence type="ECO:0000256" key="6">
    <source>
        <dbReference type="ARBA" id="ARBA00022525"/>
    </source>
</evidence>
<evidence type="ECO:0000256" key="7">
    <source>
        <dbReference type="ARBA" id="ARBA00022723"/>
    </source>
</evidence>
<evidence type="ECO:0000256" key="9">
    <source>
        <dbReference type="ARBA" id="ARBA00022772"/>
    </source>
</evidence>
<evidence type="ECO:0000256" key="19">
    <source>
        <dbReference type="RuleBase" id="RU361169"/>
    </source>
</evidence>
<protein>
    <recommendedName>
        <fullName evidence="18">Amine oxidase</fullName>
        <ecNumber evidence="18">1.4.3.-</ecNumber>
        <ecNumber evidence="19">3.2.1.-</ecNumber>
    </recommendedName>
</protein>
<organism evidence="22 23">
    <name type="scientific">Aspergillus arachidicola</name>
    <dbReference type="NCBI Taxonomy" id="656916"/>
    <lineage>
        <taxon>Eukaryota</taxon>
        <taxon>Fungi</taxon>
        <taxon>Dikarya</taxon>
        <taxon>Ascomycota</taxon>
        <taxon>Pezizomycotina</taxon>
        <taxon>Eurotiomycetes</taxon>
        <taxon>Eurotiomycetidae</taxon>
        <taxon>Eurotiales</taxon>
        <taxon>Aspergillaceae</taxon>
        <taxon>Aspergillus</taxon>
        <taxon>Aspergillus subgen. Circumdati</taxon>
    </lineage>
</organism>
<feature type="non-terminal residue" evidence="22">
    <location>
        <position position="1"/>
    </location>
</feature>
<dbReference type="SUPFAM" id="SSF54416">
    <property type="entry name" value="Amine oxidase N-terminal region"/>
    <property type="match status" value="2"/>
</dbReference>
<dbReference type="EC" id="1.4.3.-" evidence="18"/>
<evidence type="ECO:0000256" key="5">
    <source>
        <dbReference type="ARBA" id="ARBA00011738"/>
    </source>
</evidence>
<evidence type="ECO:0000256" key="13">
    <source>
        <dbReference type="ARBA" id="ARBA00023157"/>
    </source>
</evidence>
<evidence type="ECO:0000256" key="16">
    <source>
        <dbReference type="PIRSR" id="PIRSR600269-50"/>
    </source>
</evidence>
<dbReference type="GO" id="GO:0005507">
    <property type="term" value="F:copper ion binding"/>
    <property type="evidence" value="ECO:0007669"/>
    <property type="project" value="InterPro"/>
</dbReference>
<evidence type="ECO:0000259" key="20">
    <source>
        <dbReference type="Pfam" id="PF01179"/>
    </source>
</evidence>
<comment type="similarity">
    <text evidence="4 19">Belongs to the glycosyl hydrolase 28 family.</text>
</comment>
<evidence type="ECO:0000256" key="12">
    <source>
        <dbReference type="ARBA" id="ARBA00023008"/>
    </source>
</evidence>
<dbReference type="InterPro" id="IPR015800">
    <property type="entry name" value="Cu_amine_oxidase_N2"/>
</dbReference>
<comment type="caution">
    <text evidence="22">The sequence shown here is derived from an EMBL/GenBank/DDBJ whole genome shotgun (WGS) entry which is preliminary data.</text>
</comment>
<dbReference type="GO" id="GO:0009308">
    <property type="term" value="P:amine metabolic process"/>
    <property type="evidence" value="ECO:0007669"/>
    <property type="project" value="UniProtKB-UniRule"/>
</dbReference>
<feature type="active site" description="Proton acceptor" evidence="16">
    <location>
        <position position="308"/>
    </location>
</feature>
<keyword evidence="11 18" id="KW-0560">Oxidoreductase</keyword>
<gene>
    <name evidence="22" type="ORF">AARAC_005779</name>
</gene>
<keyword evidence="9 16" id="KW-0801">TPQ</keyword>
<dbReference type="InterPro" id="IPR000743">
    <property type="entry name" value="Glyco_hydro_28"/>
</dbReference>
<feature type="domain" description="Copper amine oxidase catalytic" evidence="20">
    <location>
        <begin position="235"/>
        <end position="633"/>
    </location>
</feature>
<dbReference type="InterPro" id="IPR036460">
    <property type="entry name" value="Cu_amine_oxidase_C_sf"/>
</dbReference>
<keyword evidence="12 18" id="KW-0186">Copper</keyword>
<dbReference type="PROSITE" id="PS01165">
    <property type="entry name" value="COPPER_AMINE_OXID_2"/>
    <property type="match status" value="1"/>
</dbReference>
<dbReference type="Proteomes" id="UP000231358">
    <property type="component" value="Unassembled WGS sequence"/>
</dbReference>
<dbReference type="STRING" id="656916.A0A2G7FPK9"/>
<dbReference type="PANTHER" id="PTHR10638:SF33">
    <property type="entry name" value="AMINE OXIDASE"/>
    <property type="match status" value="1"/>
</dbReference>
<reference evidence="22 23" key="1">
    <citation type="submission" date="2017-05" db="EMBL/GenBank/DDBJ databases">
        <title>Genome sequence for an aflatoxigenic pathogen of Argentinian peanut, Aspergillus arachidicola.</title>
        <authorList>
            <person name="Moore G."/>
            <person name="Beltz S.B."/>
            <person name="Mack B.M."/>
        </authorList>
    </citation>
    <scope>NUCLEOTIDE SEQUENCE [LARGE SCALE GENOMIC DNA]</scope>
    <source>
        <strain evidence="22 23">CBS 117610</strain>
    </source>
</reference>
<comment type="similarity">
    <text evidence="3 18">Belongs to the copper/topaquinone oxidase family.</text>
</comment>
<evidence type="ECO:0000256" key="4">
    <source>
        <dbReference type="ARBA" id="ARBA00008834"/>
    </source>
</evidence>
<proteinExistence type="inferred from homology"/>
<dbReference type="GO" id="GO:0048038">
    <property type="term" value="F:quinone binding"/>
    <property type="evidence" value="ECO:0007669"/>
    <property type="project" value="InterPro"/>
</dbReference>
<dbReference type="SUPFAM" id="SSF49998">
    <property type="entry name" value="Amine oxidase catalytic domain"/>
    <property type="match status" value="1"/>
</dbReference>
<dbReference type="GO" id="GO:0004650">
    <property type="term" value="F:polygalacturonase activity"/>
    <property type="evidence" value="ECO:0007669"/>
    <property type="project" value="InterPro"/>
</dbReference>
<dbReference type="InterPro" id="IPR011050">
    <property type="entry name" value="Pectin_lyase_fold/virulence"/>
</dbReference>
<evidence type="ECO:0000256" key="8">
    <source>
        <dbReference type="ARBA" id="ARBA00022729"/>
    </source>
</evidence>
<dbReference type="GO" id="GO:0008131">
    <property type="term" value="F:primary methylamine oxidase activity"/>
    <property type="evidence" value="ECO:0007669"/>
    <property type="project" value="InterPro"/>
</dbReference>
<evidence type="ECO:0000256" key="11">
    <source>
        <dbReference type="ARBA" id="ARBA00023002"/>
    </source>
</evidence>
<dbReference type="GO" id="GO:0071555">
    <property type="term" value="P:cell wall organization"/>
    <property type="evidence" value="ECO:0007669"/>
    <property type="project" value="UniProtKB-KW"/>
</dbReference>
<evidence type="ECO:0000256" key="14">
    <source>
        <dbReference type="ARBA" id="ARBA00023295"/>
    </source>
</evidence>
<evidence type="ECO:0000256" key="10">
    <source>
        <dbReference type="ARBA" id="ARBA00022801"/>
    </source>
</evidence>
<feature type="domain" description="Copper amine oxidase N2-terminal" evidence="21">
    <location>
        <begin position="7"/>
        <end position="67"/>
    </location>
</feature>
<feature type="active site" description="Schiff-base intermediate with substrate; via topaquinone" evidence="16">
    <location>
        <position position="392"/>
    </location>
</feature>
<evidence type="ECO:0000256" key="15">
    <source>
        <dbReference type="ARBA" id="ARBA00023316"/>
    </source>
</evidence>
<evidence type="ECO:0000256" key="3">
    <source>
        <dbReference type="ARBA" id="ARBA00007983"/>
    </source>
</evidence>
<dbReference type="InterPro" id="IPR049948">
    <property type="entry name" value="Cu_Am_ox_TPQ-bd"/>
</dbReference>
<keyword evidence="13" id="KW-1015">Disulfide bond</keyword>
<accession>A0A2G7FPK9</accession>
<dbReference type="Gene3D" id="2.70.98.20">
    <property type="entry name" value="Copper amine oxidase, catalytic domain"/>
    <property type="match status" value="1"/>
</dbReference>
<dbReference type="FunFam" id="2.70.98.20:FF:000001">
    <property type="entry name" value="Amine oxidase"/>
    <property type="match status" value="1"/>
</dbReference>
<evidence type="ECO:0000256" key="18">
    <source>
        <dbReference type="RuleBase" id="RU000672"/>
    </source>
</evidence>
<keyword evidence="7 18" id="KW-0479">Metal-binding</keyword>
<dbReference type="Gene3D" id="3.10.450.40">
    <property type="match status" value="2"/>
</dbReference>
<comment type="PTM">
    <text evidence="17 18">Topaquinone (TPQ) is generated by copper-dependent autoxidation of a specific tyrosyl residue.</text>
</comment>